<feature type="coiled-coil region" evidence="1">
    <location>
        <begin position="140"/>
        <end position="181"/>
    </location>
</feature>
<keyword evidence="1" id="KW-0175">Coiled coil</keyword>
<evidence type="ECO:0000313" key="5">
    <source>
        <dbReference type="Proteomes" id="UP000034488"/>
    </source>
</evidence>
<dbReference type="Proteomes" id="UP000034488">
    <property type="component" value="Unassembled WGS sequence"/>
</dbReference>
<feature type="transmembrane region" description="Helical" evidence="3">
    <location>
        <begin position="325"/>
        <end position="343"/>
    </location>
</feature>
<evidence type="ECO:0000256" key="2">
    <source>
        <dbReference type="SAM" id="MobiDB-lite"/>
    </source>
</evidence>
<accession>A0A0G0AFC4</accession>
<feature type="region of interest" description="Disordered" evidence="2">
    <location>
        <begin position="112"/>
        <end position="133"/>
    </location>
</feature>
<evidence type="ECO:0000313" key="4">
    <source>
        <dbReference type="EMBL" id="KKP55484.1"/>
    </source>
</evidence>
<name>A0A0G0AFC4_9BACT</name>
<dbReference type="EMBL" id="LBPI01000001">
    <property type="protein sequence ID" value="KKP55484.1"/>
    <property type="molecule type" value="Genomic_DNA"/>
</dbReference>
<feature type="compositionally biased region" description="Basic and acidic residues" evidence="2">
    <location>
        <begin position="112"/>
        <end position="121"/>
    </location>
</feature>
<gene>
    <name evidence="4" type="ORF">UR47_C0001G0045</name>
</gene>
<sequence>MPHDAMGQIINENFQPTEESPEERTANLVHFRDQVNVRYDESIPVTEPSKIEPVYDTNRALQKALNPKYDKDTPLEEIQKNLAKEEDEHQKSFASDVNRLVNESDRRIEHQRALDSNEEANKGFNNLRPLSDTGKKFFENQDVYKEKEEQRTEIEDLKNNLEVLKLQISMFENRIKELENQNSTTPIVEPEPVVEPVEPEPLPIPVVVTTPENSNTDRSNLDKERRDRNLRRAGIIASGVAGAVAGGALSIALSTSTPGGTIIGSFALGIAAKSANSGLQYFQNRETRLKQQLSNTEDQNEKTRIERRLRFATTMRTAMTYVKPFLIGAGIGFAVTSIAQIPIGGESLIHRVGDIFNPDASSIDTVASQIPGQNSLPDTQQVTQTEVPLGGTEVPDSVLVENGRVNLEGSAWNSNLAGQPQGNLPGEAFNHSNYVGGVHEMAPNLAEQALKQAGVTRQMLMNHLGTNGTHQLLNGFVDAIQMGNPNPTLTEVLSRMNNEGARNLLNLIGK</sequence>
<keyword evidence="3" id="KW-0472">Membrane</keyword>
<feature type="region of interest" description="Disordered" evidence="2">
    <location>
        <begin position="204"/>
        <end position="227"/>
    </location>
</feature>
<feature type="region of interest" description="Disordered" evidence="2">
    <location>
        <begin position="1"/>
        <end position="21"/>
    </location>
</feature>
<reference evidence="4 5" key="1">
    <citation type="journal article" date="2015" name="Nature">
        <title>rRNA introns, odd ribosomes, and small enigmatic genomes across a large radiation of phyla.</title>
        <authorList>
            <person name="Brown C.T."/>
            <person name="Hug L.A."/>
            <person name="Thomas B.C."/>
            <person name="Sharon I."/>
            <person name="Castelle C.J."/>
            <person name="Singh A."/>
            <person name="Wilkins M.J."/>
            <person name="Williams K.H."/>
            <person name="Banfield J.F."/>
        </authorList>
    </citation>
    <scope>NUCLEOTIDE SEQUENCE [LARGE SCALE GENOMIC DNA]</scope>
</reference>
<evidence type="ECO:0000256" key="3">
    <source>
        <dbReference type="SAM" id="Phobius"/>
    </source>
</evidence>
<feature type="transmembrane region" description="Helical" evidence="3">
    <location>
        <begin position="259"/>
        <end position="282"/>
    </location>
</feature>
<feature type="transmembrane region" description="Helical" evidence="3">
    <location>
        <begin position="233"/>
        <end position="253"/>
    </location>
</feature>
<feature type="coiled-coil region" evidence="1">
    <location>
        <begin position="279"/>
        <end position="306"/>
    </location>
</feature>
<dbReference type="AlphaFoldDB" id="A0A0G0AFC4"/>
<keyword evidence="3" id="KW-0812">Transmembrane</keyword>
<evidence type="ECO:0000256" key="1">
    <source>
        <dbReference type="SAM" id="Coils"/>
    </source>
</evidence>
<protein>
    <submittedName>
        <fullName evidence="4">Uncharacterized protein</fullName>
    </submittedName>
</protein>
<organism evidence="4 5">
    <name type="scientific">candidate division WS6 bacterium GW2011_GWB1_33_6</name>
    <dbReference type="NCBI Taxonomy" id="1619088"/>
    <lineage>
        <taxon>Bacteria</taxon>
        <taxon>Candidatus Dojkabacteria</taxon>
    </lineage>
</organism>
<keyword evidence="3" id="KW-1133">Transmembrane helix</keyword>
<comment type="caution">
    <text evidence="4">The sequence shown here is derived from an EMBL/GenBank/DDBJ whole genome shotgun (WGS) entry which is preliminary data.</text>
</comment>
<proteinExistence type="predicted"/>